<sequence length="153" mass="17660">MLANNIKILKKRFSKTYTSVSSVEPHYKIIPSKSGEPTLVINQNEKMISYHSRYNPIDEAEKFIESINELNNVNHVLLIGVGLGYHIKGILRKYPNMQFSIFEPNLQVLHAFLNFFDLSEIKEKNLINVFHSLEDIVNIEKLLRLVIKSSTMA</sequence>
<feature type="non-terminal residue" evidence="2">
    <location>
        <position position="153"/>
    </location>
</feature>
<name>A0A4U2XZQ8_9BACI</name>
<reference evidence="2 3" key="1">
    <citation type="submission" date="2019-04" db="EMBL/GenBank/DDBJ databases">
        <title>Lysinibacillus genome sequencing.</title>
        <authorList>
            <person name="Dunlap C."/>
        </authorList>
    </citation>
    <scope>NUCLEOTIDE SEQUENCE [LARGE SCALE GENOMIC DNA]</scope>
    <source>
        <strain evidence="2 3">CCTCC AB 2010389</strain>
    </source>
</reference>
<dbReference type="AlphaFoldDB" id="A0A4U2XZQ8"/>
<gene>
    <name evidence="2" type="ORF">FC756_23495</name>
</gene>
<comment type="caution">
    <text evidence="2">The sequence shown here is derived from an EMBL/GenBank/DDBJ whole genome shotgun (WGS) entry which is preliminary data.</text>
</comment>
<evidence type="ECO:0000313" key="2">
    <source>
        <dbReference type="EMBL" id="TKI53497.1"/>
    </source>
</evidence>
<keyword evidence="2" id="KW-0808">Transferase</keyword>
<dbReference type="EMBL" id="SZPU01000108">
    <property type="protein sequence ID" value="TKI53497.1"/>
    <property type="molecule type" value="Genomic_DNA"/>
</dbReference>
<accession>A0A4U2XZQ8</accession>
<proteinExistence type="predicted"/>
<dbReference type="Pfam" id="PF20157">
    <property type="entry name" value="Maf_flag10_N"/>
    <property type="match status" value="1"/>
</dbReference>
<protein>
    <submittedName>
        <fullName evidence="2">Motility associated factor glycosyltransferase family protein</fullName>
    </submittedName>
</protein>
<dbReference type="Proteomes" id="UP000308744">
    <property type="component" value="Unassembled WGS sequence"/>
</dbReference>
<organism evidence="2 3">
    <name type="scientific">Lysinibacillus mangiferihumi</name>
    <dbReference type="NCBI Taxonomy" id="1130819"/>
    <lineage>
        <taxon>Bacteria</taxon>
        <taxon>Bacillati</taxon>
        <taxon>Bacillota</taxon>
        <taxon>Bacilli</taxon>
        <taxon>Bacillales</taxon>
        <taxon>Bacillaceae</taxon>
        <taxon>Lysinibacillus</taxon>
    </lineage>
</organism>
<evidence type="ECO:0000313" key="3">
    <source>
        <dbReference type="Proteomes" id="UP000308744"/>
    </source>
</evidence>
<feature type="domain" description="Glycosyltransferase Maf N-terminal" evidence="1">
    <location>
        <begin position="44"/>
        <end position="124"/>
    </location>
</feature>
<dbReference type="InterPro" id="IPR045376">
    <property type="entry name" value="Maf_N"/>
</dbReference>
<evidence type="ECO:0000259" key="1">
    <source>
        <dbReference type="Pfam" id="PF20157"/>
    </source>
</evidence>
<keyword evidence="3" id="KW-1185">Reference proteome</keyword>
<dbReference type="GO" id="GO:0016740">
    <property type="term" value="F:transferase activity"/>
    <property type="evidence" value="ECO:0007669"/>
    <property type="project" value="UniProtKB-KW"/>
</dbReference>